<dbReference type="Pfam" id="PF09439">
    <property type="entry name" value="SRPRB"/>
    <property type="match status" value="1"/>
</dbReference>
<comment type="caution">
    <text evidence="12">The sequence shown here is derived from an EMBL/GenBank/DDBJ whole genome shotgun (WGS) entry which is preliminary data.</text>
</comment>
<evidence type="ECO:0000256" key="1">
    <source>
        <dbReference type="ARBA" id="ARBA00004389"/>
    </source>
</evidence>
<protein>
    <recommendedName>
        <fullName evidence="3">Signal recognition particle receptor subunit beta</fullName>
    </recommendedName>
</protein>
<keyword evidence="4" id="KW-0812">Transmembrane</keyword>
<evidence type="ECO:0000256" key="8">
    <source>
        <dbReference type="ARBA" id="ARBA00023134"/>
    </source>
</evidence>
<evidence type="ECO:0000256" key="5">
    <source>
        <dbReference type="ARBA" id="ARBA00022741"/>
    </source>
</evidence>
<dbReference type="GO" id="GO:0005789">
    <property type="term" value="C:endoplasmic reticulum membrane"/>
    <property type="evidence" value="ECO:0007669"/>
    <property type="project" value="UniProtKB-SubCell"/>
</dbReference>
<evidence type="ECO:0000256" key="11">
    <source>
        <dbReference type="SAM" id="MobiDB-lite"/>
    </source>
</evidence>
<dbReference type="Gramene" id="Psat07G0360800-T1">
    <property type="protein sequence ID" value="KAI5387573.1"/>
    <property type="gene ID" value="KIW84_073608"/>
</dbReference>
<dbReference type="AlphaFoldDB" id="A0A9D4VQK0"/>
<feature type="region of interest" description="Disordered" evidence="11">
    <location>
        <begin position="151"/>
        <end position="171"/>
    </location>
</feature>
<organism evidence="12 13">
    <name type="scientific">Pisum sativum</name>
    <name type="common">Garden pea</name>
    <name type="synonym">Lathyrus oleraceus</name>
    <dbReference type="NCBI Taxonomy" id="3888"/>
    <lineage>
        <taxon>Eukaryota</taxon>
        <taxon>Viridiplantae</taxon>
        <taxon>Streptophyta</taxon>
        <taxon>Embryophyta</taxon>
        <taxon>Tracheophyta</taxon>
        <taxon>Spermatophyta</taxon>
        <taxon>Magnoliopsida</taxon>
        <taxon>eudicotyledons</taxon>
        <taxon>Gunneridae</taxon>
        <taxon>Pentapetalae</taxon>
        <taxon>rosids</taxon>
        <taxon>fabids</taxon>
        <taxon>Fabales</taxon>
        <taxon>Fabaceae</taxon>
        <taxon>Papilionoideae</taxon>
        <taxon>50 kb inversion clade</taxon>
        <taxon>NPAAA clade</taxon>
        <taxon>Hologalegina</taxon>
        <taxon>IRL clade</taxon>
        <taxon>Fabeae</taxon>
        <taxon>Lathyrus</taxon>
    </lineage>
</organism>
<feature type="compositionally biased region" description="Low complexity" evidence="11">
    <location>
        <begin position="151"/>
        <end position="162"/>
    </location>
</feature>
<keyword evidence="5" id="KW-0547">Nucleotide-binding</keyword>
<accession>A0A9D4VQK0</accession>
<dbReference type="EMBL" id="JAMSHJ010000007">
    <property type="protein sequence ID" value="KAI5387573.1"/>
    <property type="molecule type" value="Genomic_DNA"/>
</dbReference>
<gene>
    <name evidence="12" type="ORF">KIW84_073608</name>
</gene>
<dbReference type="PANTHER" id="PTHR36892">
    <property type="entry name" value="OS01G0201800 PROTEIN"/>
    <property type="match status" value="1"/>
</dbReference>
<keyword evidence="9" id="KW-0472">Membrane</keyword>
<evidence type="ECO:0000313" key="13">
    <source>
        <dbReference type="Proteomes" id="UP001058974"/>
    </source>
</evidence>
<dbReference type="GO" id="GO:0005525">
    <property type="term" value="F:GTP binding"/>
    <property type="evidence" value="ECO:0007669"/>
    <property type="project" value="UniProtKB-KW"/>
</dbReference>
<keyword evidence="6" id="KW-0256">Endoplasmic reticulum</keyword>
<evidence type="ECO:0000256" key="6">
    <source>
        <dbReference type="ARBA" id="ARBA00022824"/>
    </source>
</evidence>
<dbReference type="Gene3D" id="3.40.50.300">
    <property type="entry name" value="P-loop containing nucleotide triphosphate hydrolases"/>
    <property type="match status" value="1"/>
</dbReference>
<keyword evidence="8" id="KW-0342">GTP-binding</keyword>
<comment type="similarity">
    <text evidence="2">Belongs to the SRP receptor beta subunit family.</text>
</comment>
<evidence type="ECO:0000256" key="7">
    <source>
        <dbReference type="ARBA" id="ARBA00022989"/>
    </source>
</evidence>
<evidence type="ECO:0000256" key="4">
    <source>
        <dbReference type="ARBA" id="ARBA00022692"/>
    </source>
</evidence>
<comment type="subcellular location">
    <subcellularLocation>
        <location evidence="1">Endoplasmic reticulum membrane</location>
        <topology evidence="1">Single-pass membrane protein</topology>
    </subcellularLocation>
</comment>
<evidence type="ECO:0000256" key="9">
    <source>
        <dbReference type="ARBA" id="ARBA00023136"/>
    </source>
</evidence>
<evidence type="ECO:0000256" key="3">
    <source>
        <dbReference type="ARBA" id="ARBA00020256"/>
    </source>
</evidence>
<dbReference type="Proteomes" id="UP001058974">
    <property type="component" value="Chromosome 7"/>
</dbReference>
<keyword evidence="7" id="KW-1133">Transmembrane helix</keyword>
<dbReference type="PANTHER" id="PTHR36892:SF1">
    <property type="entry name" value="OS05G0518200 PROTEIN"/>
    <property type="match status" value="1"/>
</dbReference>
<name>A0A9D4VQK0_PEA</name>
<sequence length="282" mass="31206">MPKSNATKKGNIKPVHIVDVPGHSRLQPKLDEYMPQAAGAVFAVDALDFLPNCCAASEYLHDLLTKGSVVRKRIPLLILCNKADKVTKEFIRRQLEKEKDSIPLSFSTAFRLARPCKHQAQSQINTILCSEQDWAFGSSLQISTNSVLQSEKTQSTSGSQSTPGFPQQFFDMQSNHVPQNGSFEVGRNASSYINPIAQESTSYAVFNGTPCYSSEQFIAGSKPSGLNPRPQPAVNEQAKTYWSQGPYRSLPLWLSSSTDDILTSTYSPQLQKQLRIYLGNNL</sequence>
<evidence type="ECO:0000256" key="2">
    <source>
        <dbReference type="ARBA" id="ARBA00005619"/>
    </source>
</evidence>
<evidence type="ECO:0000256" key="10">
    <source>
        <dbReference type="ARBA" id="ARBA00023170"/>
    </source>
</evidence>
<dbReference type="InterPro" id="IPR027417">
    <property type="entry name" value="P-loop_NTPase"/>
</dbReference>
<keyword evidence="13" id="KW-1185">Reference proteome</keyword>
<keyword evidence="10" id="KW-0675">Receptor</keyword>
<dbReference type="SUPFAM" id="SSF52540">
    <property type="entry name" value="P-loop containing nucleoside triphosphate hydrolases"/>
    <property type="match status" value="1"/>
</dbReference>
<proteinExistence type="inferred from homology"/>
<evidence type="ECO:0000313" key="12">
    <source>
        <dbReference type="EMBL" id="KAI5387573.1"/>
    </source>
</evidence>
<reference evidence="12 13" key="1">
    <citation type="journal article" date="2022" name="Nat. Genet.">
        <title>Improved pea reference genome and pan-genome highlight genomic features and evolutionary characteristics.</title>
        <authorList>
            <person name="Yang T."/>
            <person name="Liu R."/>
            <person name="Luo Y."/>
            <person name="Hu S."/>
            <person name="Wang D."/>
            <person name="Wang C."/>
            <person name="Pandey M.K."/>
            <person name="Ge S."/>
            <person name="Xu Q."/>
            <person name="Li N."/>
            <person name="Li G."/>
            <person name="Huang Y."/>
            <person name="Saxena R.K."/>
            <person name="Ji Y."/>
            <person name="Li M."/>
            <person name="Yan X."/>
            <person name="He Y."/>
            <person name="Liu Y."/>
            <person name="Wang X."/>
            <person name="Xiang C."/>
            <person name="Varshney R.K."/>
            <person name="Ding H."/>
            <person name="Gao S."/>
            <person name="Zong X."/>
        </authorList>
    </citation>
    <scope>NUCLEOTIDE SEQUENCE [LARGE SCALE GENOMIC DNA]</scope>
    <source>
        <strain evidence="12 13">cv. Zhongwan 6</strain>
    </source>
</reference>
<dbReference type="InterPro" id="IPR019009">
    <property type="entry name" value="SRP_receptor_beta_su"/>
</dbReference>